<comment type="caution">
    <text evidence="3">The sequence shown here is derived from an EMBL/GenBank/DDBJ whole genome shotgun (WGS) entry which is preliminary data.</text>
</comment>
<evidence type="ECO:0000256" key="1">
    <source>
        <dbReference type="SAM" id="MobiDB-lite"/>
    </source>
</evidence>
<dbReference type="Proteomes" id="UP000023152">
    <property type="component" value="Unassembled WGS sequence"/>
</dbReference>
<dbReference type="InterPro" id="IPR003877">
    <property type="entry name" value="SPRY_dom"/>
</dbReference>
<dbReference type="AlphaFoldDB" id="X6MDF7"/>
<proteinExistence type="predicted"/>
<feature type="compositionally biased region" description="Polar residues" evidence="1">
    <location>
        <begin position="197"/>
        <end position="207"/>
    </location>
</feature>
<feature type="region of interest" description="Disordered" evidence="1">
    <location>
        <begin position="173"/>
        <end position="231"/>
    </location>
</feature>
<dbReference type="OrthoDB" id="25503at2759"/>
<evidence type="ECO:0000313" key="4">
    <source>
        <dbReference type="Proteomes" id="UP000023152"/>
    </source>
</evidence>
<dbReference type="Gene3D" id="2.60.120.920">
    <property type="match status" value="1"/>
</dbReference>
<dbReference type="Pfam" id="PF00622">
    <property type="entry name" value="SPRY"/>
    <property type="match status" value="1"/>
</dbReference>
<evidence type="ECO:0000259" key="2">
    <source>
        <dbReference type="PROSITE" id="PS50188"/>
    </source>
</evidence>
<dbReference type="InterPro" id="IPR006594">
    <property type="entry name" value="LisH"/>
</dbReference>
<dbReference type="EMBL" id="ASPP01022453">
    <property type="protein sequence ID" value="ETO11452.1"/>
    <property type="molecule type" value="Genomic_DNA"/>
</dbReference>
<accession>X6MDF7</accession>
<evidence type="ECO:0000313" key="3">
    <source>
        <dbReference type="EMBL" id="ETO11452.1"/>
    </source>
</evidence>
<organism evidence="3 4">
    <name type="scientific">Reticulomyxa filosa</name>
    <dbReference type="NCBI Taxonomy" id="46433"/>
    <lineage>
        <taxon>Eukaryota</taxon>
        <taxon>Sar</taxon>
        <taxon>Rhizaria</taxon>
        <taxon>Retaria</taxon>
        <taxon>Foraminifera</taxon>
        <taxon>Monothalamids</taxon>
        <taxon>Reticulomyxidae</taxon>
        <taxon>Reticulomyxa</taxon>
    </lineage>
</organism>
<dbReference type="InterPro" id="IPR001870">
    <property type="entry name" value="B30.2/SPRY"/>
</dbReference>
<protein>
    <recommendedName>
        <fullName evidence="2">B30.2/SPRY domain-containing protein</fullName>
    </recommendedName>
</protein>
<dbReference type="InterPro" id="IPR043136">
    <property type="entry name" value="B30.2/SPRY_sf"/>
</dbReference>
<feature type="compositionally biased region" description="Polar residues" evidence="1">
    <location>
        <begin position="173"/>
        <end position="183"/>
    </location>
</feature>
<keyword evidence="4" id="KW-1185">Reference proteome</keyword>
<name>X6MDF7_RETFI</name>
<feature type="non-terminal residue" evidence="3">
    <location>
        <position position="1"/>
    </location>
</feature>
<feature type="domain" description="B30.2/SPRY" evidence="2">
    <location>
        <begin position="1"/>
        <end position="98"/>
    </location>
</feature>
<feature type="compositionally biased region" description="Basic and acidic residues" evidence="1">
    <location>
        <begin position="184"/>
        <end position="194"/>
    </location>
</feature>
<dbReference type="PROSITE" id="PS50188">
    <property type="entry name" value="B302_SPRY"/>
    <property type="match status" value="1"/>
</dbReference>
<feature type="compositionally biased region" description="Acidic residues" evidence="1">
    <location>
        <begin position="219"/>
        <end position="230"/>
    </location>
</feature>
<dbReference type="PROSITE" id="PS50896">
    <property type="entry name" value="LISH"/>
    <property type="match status" value="1"/>
</dbReference>
<reference evidence="3 4" key="1">
    <citation type="journal article" date="2013" name="Curr. Biol.">
        <title>The Genome of the Foraminiferan Reticulomyxa filosa.</title>
        <authorList>
            <person name="Glockner G."/>
            <person name="Hulsmann N."/>
            <person name="Schleicher M."/>
            <person name="Noegel A.A."/>
            <person name="Eichinger L."/>
            <person name="Gallinger C."/>
            <person name="Pawlowski J."/>
            <person name="Sierra R."/>
            <person name="Euteneuer U."/>
            <person name="Pillet L."/>
            <person name="Moustafa A."/>
            <person name="Platzer M."/>
            <person name="Groth M."/>
            <person name="Szafranski K."/>
            <person name="Schliwa M."/>
        </authorList>
    </citation>
    <scope>NUCLEOTIDE SEQUENCE [LARGE SCALE GENOMIC DNA]</scope>
</reference>
<gene>
    <name evidence="3" type="ORF">RFI_25924</name>
</gene>
<sequence>YCTIKWVGPTPYDRSVGSDDNVIRVPGTSNDATEGFVNGTTVGIGLNFESRQVFFTLNGVLVKEFIVEHYYPTEPMYIVGFLREFGNELQFNFGQKKFLFNLDLFFRLEKFKARQLYGKYVRPIMSYQHYTKQHQVSKFDDIAVLIEDHLLHSGYVKTLEALRKRRRDTLSNGGKSIWNSTSVDQERKENDEKANPALSSDKSTANARRQKSQEHNNNDDDDDDDDDDDWAEKKNVYDLNDAEKQEIISNTQFREQVLVLIGNGKCIEALKKIQSKLPTFEEKYKGKVFLLKVFQLISLLYCNCNCRSIEPEHVSTTFVIDELNRYRYEDAFVHAIEHVLSMWTLWKGIEYEMLALHASSHSRLSNSPSSFNLDFASRVAQRLPANFQYLFGQEFKLQLIKQIDVLLRNELKKQWMENKLQKMAKESYNKDEIYKKTHVSDDIIMFEKHEKEHVNYLSFSNDVFEELRLDSNQQDKRFSHYSQAPINVIDGGESKLVSKLKWLSTIHTIQREHCAYIGEKFAW</sequence>